<comment type="caution">
    <text evidence="5">The sequence shown here is derived from an EMBL/GenBank/DDBJ whole genome shotgun (WGS) entry which is preliminary data.</text>
</comment>
<comment type="similarity">
    <text evidence="1">Belongs to the leucine-binding protein family.</text>
</comment>
<evidence type="ECO:0000256" key="3">
    <source>
        <dbReference type="SAM" id="SignalP"/>
    </source>
</evidence>
<feature type="chain" id="PRO_5045971673" evidence="3">
    <location>
        <begin position="24"/>
        <end position="380"/>
    </location>
</feature>
<name>A0ABX1N2X7_9RHOO</name>
<protein>
    <submittedName>
        <fullName evidence="5">ABC transporter substrate-binding protein</fullName>
    </submittedName>
</protein>
<evidence type="ECO:0000259" key="4">
    <source>
        <dbReference type="Pfam" id="PF13458"/>
    </source>
</evidence>
<feature type="domain" description="Leucine-binding protein" evidence="4">
    <location>
        <begin position="25"/>
        <end position="358"/>
    </location>
</feature>
<evidence type="ECO:0000313" key="5">
    <source>
        <dbReference type="EMBL" id="NMF93626.1"/>
    </source>
</evidence>
<sequence>MQVKKLAVLCSFASLSFVQPAVADITVGVSLSATGPGASLGIPEKNVFALLPTQIAGEKIHYIVLDDATDPSIATKNARKLVTESSVDVLVGSSTTPATAAMAEVATESGTPQVAISPVSLPEDRNKWVFRTPQQNSVMADALLAHMKATGVKTLGFIGFSDAYGEDWLGAVKSRAEAAGIKMVAVERYARADTSVSGQVLKLVAARPDAVLVVGSGSPAALPQTTLGERGYKGQIYQTHAAANQAFLKVAGKAAEGAIMPVGPVVVVDQVPDAHPSKMAGRELVRKYEAAYGAGSFSSFAGHAFDAFRLIEQAIPVALKAAKPGTPQFRAALRDAIESNKEVVGSHGVFNMSAADHFGLDARSHVLVKIESGAYKMIPQ</sequence>
<dbReference type="Proteomes" id="UP000601990">
    <property type="component" value="Unassembled WGS sequence"/>
</dbReference>
<keyword evidence="2 3" id="KW-0732">Signal</keyword>
<evidence type="ECO:0000256" key="1">
    <source>
        <dbReference type="ARBA" id="ARBA00010062"/>
    </source>
</evidence>
<accession>A0ABX1N2X7</accession>
<proteinExistence type="inferred from homology"/>
<dbReference type="EMBL" id="WTVH01000016">
    <property type="protein sequence ID" value="NMF93626.1"/>
    <property type="molecule type" value="Genomic_DNA"/>
</dbReference>
<keyword evidence="6" id="KW-1185">Reference proteome</keyword>
<organism evidence="5 6">
    <name type="scientific">Aromatoleum buckelii</name>
    <dbReference type="NCBI Taxonomy" id="200254"/>
    <lineage>
        <taxon>Bacteria</taxon>
        <taxon>Pseudomonadati</taxon>
        <taxon>Pseudomonadota</taxon>
        <taxon>Betaproteobacteria</taxon>
        <taxon>Rhodocyclales</taxon>
        <taxon>Rhodocyclaceae</taxon>
        <taxon>Aromatoleum</taxon>
    </lineage>
</organism>
<gene>
    <name evidence="5" type="ORF">GO608_09830</name>
</gene>
<dbReference type="CDD" id="cd06333">
    <property type="entry name" value="PBP1_ABC_RPA1789-like"/>
    <property type="match status" value="1"/>
</dbReference>
<evidence type="ECO:0000313" key="6">
    <source>
        <dbReference type="Proteomes" id="UP000601990"/>
    </source>
</evidence>
<dbReference type="InterPro" id="IPR028081">
    <property type="entry name" value="Leu-bd"/>
</dbReference>
<dbReference type="Pfam" id="PF13458">
    <property type="entry name" value="Peripla_BP_6"/>
    <property type="match status" value="1"/>
</dbReference>
<dbReference type="SUPFAM" id="SSF53822">
    <property type="entry name" value="Periplasmic binding protein-like I"/>
    <property type="match status" value="1"/>
</dbReference>
<dbReference type="RefSeq" id="WP_169198888.1">
    <property type="nucleotide sequence ID" value="NZ_WTVH02000009.1"/>
</dbReference>
<dbReference type="InterPro" id="IPR051010">
    <property type="entry name" value="BCAA_transport"/>
</dbReference>
<dbReference type="PANTHER" id="PTHR30483">
    <property type="entry name" value="LEUCINE-SPECIFIC-BINDING PROTEIN"/>
    <property type="match status" value="1"/>
</dbReference>
<evidence type="ECO:0000256" key="2">
    <source>
        <dbReference type="ARBA" id="ARBA00022729"/>
    </source>
</evidence>
<reference evidence="5" key="1">
    <citation type="submission" date="2019-12" db="EMBL/GenBank/DDBJ databases">
        <title>Comparative genomics gives insights into the taxonomy of the Azoarcus-Aromatoleum group and reveals separate origins of nif in the plant-associated Azoarcus and non-plant-associated Aromatoleum sub-groups.</title>
        <authorList>
            <person name="Lafos M."/>
            <person name="Maluk M."/>
            <person name="Batista M."/>
            <person name="Junghare M."/>
            <person name="Carmona M."/>
            <person name="Faoro H."/>
            <person name="Cruz L.M."/>
            <person name="Battistoni F."/>
            <person name="De Souza E."/>
            <person name="Pedrosa F."/>
            <person name="Chen W.-M."/>
            <person name="Poole P.S."/>
            <person name="Dixon R.A."/>
            <person name="James E.K."/>
        </authorList>
    </citation>
    <scope>NUCLEOTIDE SEQUENCE</scope>
    <source>
        <strain evidence="5">U120</strain>
    </source>
</reference>
<dbReference type="Gene3D" id="3.40.50.2300">
    <property type="match status" value="2"/>
</dbReference>
<feature type="signal peptide" evidence="3">
    <location>
        <begin position="1"/>
        <end position="23"/>
    </location>
</feature>
<dbReference type="InterPro" id="IPR028082">
    <property type="entry name" value="Peripla_BP_I"/>
</dbReference>
<dbReference type="PANTHER" id="PTHR30483:SF38">
    <property type="entry name" value="BLR7848 PROTEIN"/>
    <property type="match status" value="1"/>
</dbReference>